<evidence type="ECO:0000256" key="1">
    <source>
        <dbReference type="ARBA" id="ARBA00008668"/>
    </source>
</evidence>
<gene>
    <name evidence="3" type="ORF">Cni_G10827</name>
</gene>
<dbReference type="AlphaFoldDB" id="A0AAQ3K7D2"/>
<name>A0AAQ3K7D2_9LILI</name>
<dbReference type="Proteomes" id="UP001327560">
    <property type="component" value="Chromosome 3"/>
</dbReference>
<evidence type="ECO:0000313" key="4">
    <source>
        <dbReference type="Proteomes" id="UP001327560"/>
    </source>
</evidence>
<evidence type="ECO:0000313" key="3">
    <source>
        <dbReference type="EMBL" id="WOL02108.1"/>
    </source>
</evidence>
<dbReference type="InterPro" id="IPR001087">
    <property type="entry name" value="GDSL"/>
</dbReference>
<comment type="similarity">
    <text evidence="1">Belongs to the 'GDSL' lipolytic enzyme family.</text>
</comment>
<keyword evidence="2" id="KW-0325">Glycoprotein</keyword>
<dbReference type="Gene3D" id="3.40.50.1110">
    <property type="entry name" value="SGNH hydrolase"/>
    <property type="match status" value="1"/>
</dbReference>
<accession>A0AAQ3K7D2</accession>
<dbReference type="InterPro" id="IPR036514">
    <property type="entry name" value="SGNH_hydro_sf"/>
</dbReference>
<dbReference type="GO" id="GO:0016788">
    <property type="term" value="F:hydrolase activity, acting on ester bonds"/>
    <property type="evidence" value="ECO:0007669"/>
    <property type="project" value="InterPro"/>
</dbReference>
<organism evidence="3 4">
    <name type="scientific">Canna indica</name>
    <name type="common">Indian-shot</name>
    <dbReference type="NCBI Taxonomy" id="4628"/>
    <lineage>
        <taxon>Eukaryota</taxon>
        <taxon>Viridiplantae</taxon>
        <taxon>Streptophyta</taxon>
        <taxon>Embryophyta</taxon>
        <taxon>Tracheophyta</taxon>
        <taxon>Spermatophyta</taxon>
        <taxon>Magnoliopsida</taxon>
        <taxon>Liliopsida</taxon>
        <taxon>Zingiberales</taxon>
        <taxon>Cannaceae</taxon>
        <taxon>Canna</taxon>
    </lineage>
</organism>
<reference evidence="3 4" key="1">
    <citation type="submission" date="2023-10" db="EMBL/GenBank/DDBJ databases">
        <title>Chromosome-scale genome assembly provides insights into flower coloration mechanisms of Canna indica.</title>
        <authorList>
            <person name="Li C."/>
        </authorList>
    </citation>
    <scope>NUCLEOTIDE SEQUENCE [LARGE SCALE GENOMIC DNA]</scope>
    <source>
        <tissue evidence="3">Flower</tissue>
    </source>
</reference>
<sequence length="247" mass="27352">MAIWITKTIHVTCTMALHSDIINALFGDLQSRNIHRIYILKRDTNDKWIWTLNAKAWLSSNSAADIGVLIIWMVTAYVPTVVEAIKNTTERLIELGAVNLVVPGNPPSGCFSGILALLSRGKKGELEPDTGCLKSANGLIRYHNRLLYEAVEDLRKKHPHVIRLAYANFYTPIIKFAKSPDKFGFSNETVLRACCGGGGAYNYNLQAICGLPGSSTCAKPSAAMNWDGWHGTEAMYRRIAGSWLRKL</sequence>
<evidence type="ECO:0000256" key="2">
    <source>
        <dbReference type="ARBA" id="ARBA00023180"/>
    </source>
</evidence>
<dbReference type="EMBL" id="CP136892">
    <property type="protein sequence ID" value="WOL02108.1"/>
    <property type="molecule type" value="Genomic_DNA"/>
</dbReference>
<keyword evidence="4" id="KW-1185">Reference proteome</keyword>
<dbReference type="PANTHER" id="PTHR22835:SF683">
    <property type="entry name" value="OS05G0506800 PROTEIN"/>
    <property type="match status" value="1"/>
</dbReference>
<dbReference type="PANTHER" id="PTHR22835">
    <property type="entry name" value="ZINC FINGER FYVE DOMAIN CONTAINING PROTEIN"/>
    <property type="match status" value="1"/>
</dbReference>
<protein>
    <submittedName>
        <fullName evidence="3">GDSL esterase/lipase</fullName>
    </submittedName>
</protein>
<dbReference type="Pfam" id="PF00657">
    <property type="entry name" value="Lipase_GDSL"/>
    <property type="match status" value="1"/>
</dbReference>
<proteinExistence type="inferred from homology"/>